<keyword evidence="13 14" id="KW-0472">Membrane</keyword>
<evidence type="ECO:0000256" key="10">
    <source>
        <dbReference type="ARBA" id="ARBA00022840"/>
    </source>
</evidence>
<dbReference type="SUPFAM" id="SSF55874">
    <property type="entry name" value="ATPase domain of HSP90 chaperone/DNA topoisomerase II/histidine kinase"/>
    <property type="match status" value="1"/>
</dbReference>
<evidence type="ECO:0000256" key="12">
    <source>
        <dbReference type="ARBA" id="ARBA00023012"/>
    </source>
</evidence>
<reference evidence="17 18" key="1">
    <citation type="submission" date="2020-04" db="EMBL/GenBank/DDBJ databases">
        <title>Paenibacillus algicola sp. nov., a novel marine bacterium producing alginate lyase.</title>
        <authorList>
            <person name="Huang H."/>
        </authorList>
    </citation>
    <scope>NUCLEOTIDE SEQUENCE [LARGE SCALE GENOMIC DNA]</scope>
    <source>
        <strain evidence="17 18">L7-75</strain>
    </source>
</reference>
<sequence length="607" mass="69931">MSPVHFYRRYVKNNMFTKMLLLFVVIAVTTIVTLSYLMFRMLSQSVIQNELSSQREAVERVERYVHQKYVSIQSYVNDLYRSPSLGQDTSYFLLNSFEDYIAKRIDRMDAYPGGSPESVLDYFKKSLEDDPEIQNLMLYSAEKQYVYVYTQGGMTKLFQANQSRSYIPDVMALETPSVSVPNEWVRKLTDDQDTPLYSVRTPINDMRTYKNLGQLLVYFKSHGLDQVLHSAAPEMKGYVLILNADGQVMYDSSGRYYGERYPYAQKLLNSEQTVDLEQASYTVTLSNNQGGFTVVGVAPKAEIAAGYRGIRNTIILLSALCIIIAVSLPGLLIVSYSKRTNNIIRFMRKVETGDFVARIQDPKEDQLGQISKSFNEMLDELTRYIDKVYLAEINEKKAELSSLQARINPHFLYNTLEVIRMRALSHGARDVGDMIYSLSVLFKNMVQRKEHYTLKDELEACRLYLELFRIRYKDKFIYKINWDPALKDLSMIKMSLQPLIENYIVHGLRADGDDNIIDITVTREEQDMFITVQDNGKGMSQDVLESVRRRLLSAESDRESFGLRSVSERLRLTYGPEYGMGIESSQEQGTTVTLKIPVIDEELRQHV</sequence>
<evidence type="ECO:0000313" key="17">
    <source>
        <dbReference type="EMBL" id="NMO94729.1"/>
    </source>
</evidence>
<keyword evidence="7 14" id="KW-0812">Transmembrane</keyword>
<dbReference type="Pfam" id="PF06580">
    <property type="entry name" value="His_kinase"/>
    <property type="match status" value="1"/>
</dbReference>
<keyword evidence="8" id="KW-0547">Nucleotide-binding</keyword>
<evidence type="ECO:0000256" key="3">
    <source>
        <dbReference type="ARBA" id="ARBA00012438"/>
    </source>
</evidence>
<dbReference type="PROSITE" id="PS50109">
    <property type="entry name" value="HIS_KIN"/>
    <property type="match status" value="1"/>
</dbReference>
<dbReference type="PANTHER" id="PTHR34220">
    <property type="entry name" value="SENSOR HISTIDINE KINASE YPDA"/>
    <property type="match status" value="1"/>
</dbReference>
<evidence type="ECO:0000256" key="14">
    <source>
        <dbReference type="SAM" id="Phobius"/>
    </source>
</evidence>
<evidence type="ECO:0000256" key="5">
    <source>
        <dbReference type="ARBA" id="ARBA00022553"/>
    </source>
</evidence>
<evidence type="ECO:0000256" key="9">
    <source>
        <dbReference type="ARBA" id="ARBA00022777"/>
    </source>
</evidence>
<dbReference type="Pfam" id="PF02518">
    <property type="entry name" value="HATPase_c"/>
    <property type="match status" value="1"/>
</dbReference>
<comment type="catalytic activity">
    <reaction evidence="1">
        <text>ATP + protein L-histidine = ADP + protein N-phospho-L-histidine.</text>
        <dbReference type="EC" id="2.7.13.3"/>
    </reaction>
</comment>
<dbReference type="CDD" id="cd06225">
    <property type="entry name" value="HAMP"/>
    <property type="match status" value="1"/>
</dbReference>
<evidence type="ECO:0000256" key="7">
    <source>
        <dbReference type="ARBA" id="ARBA00022692"/>
    </source>
</evidence>
<keyword evidence="5" id="KW-0597">Phosphoprotein</keyword>
<dbReference type="RefSeq" id="WP_169503424.1">
    <property type="nucleotide sequence ID" value="NZ_JABBPN010000002.1"/>
</dbReference>
<evidence type="ECO:0000259" key="16">
    <source>
        <dbReference type="PROSITE" id="PS50885"/>
    </source>
</evidence>
<dbReference type="Gene3D" id="6.10.340.10">
    <property type="match status" value="1"/>
</dbReference>
<evidence type="ECO:0000256" key="11">
    <source>
        <dbReference type="ARBA" id="ARBA00022989"/>
    </source>
</evidence>
<dbReference type="InterPro" id="IPR050640">
    <property type="entry name" value="Bact_2-comp_sensor_kinase"/>
</dbReference>
<dbReference type="EC" id="2.7.13.3" evidence="3"/>
<organism evidence="17 18">
    <name type="scientific">Paenibacillus lemnae</name>
    <dbReference type="NCBI Taxonomy" id="1330551"/>
    <lineage>
        <taxon>Bacteria</taxon>
        <taxon>Bacillati</taxon>
        <taxon>Bacillota</taxon>
        <taxon>Bacilli</taxon>
        <taxon>Bacillales</taxon>
        <taxon>Paenibacillaceae</taxon>
        <taxon>Paenibacillus</taxon>
    </lineage>
</organism>
<comment type="caution">
    <text evidence="17">The sequence shown here is derived from an EMBL/GenBank/DDBJ whole genome shotgun (WGS) entry which is preliminary data.</text>
</comment>
<keyword evidence="6" id="KW-0808">Transferase</keyword>
<feature type="transmembrane region" description="Helical" evidence="14">
    <location>
        <begin position="20"/>
        <end position="39"/>
    </location>
</feature>
<keyword evidence="18" id="KW-1185">Reference proteome</keyword>
<comment type="subcellular location">
    <subcellularLocation>
        <location evidence="2">Cell membrane</location>
        <topology evidence="2">Multi-pass membrane protein</topology>
    </subcellularLocation>
</comment>
<gene>
    <name evidence="17" type="ORF">HII30_02855</name>
</gene>
<keyword evidence="4" id="KW-1003">Cell membrane</keyword>
<dbReference type="InterPro" id="IPR036890">
    <property type="entry name" value="HATPase_C_sf"/>
</dbReference>
<dbReference type="Gene3D" id="3.30.565.10">
    <property type="entry name" value="Histidine kinase-like ATPase, C-terminal domain"/>
    <property type="match status" value="1"/>
</dbReference>
<keyword evidence="12" id="KW-0902">Two-component regulatory system</keyword>
<evidence type="ECO:0000313" key="18">
    <source>
        <dbReference type="Proteomes" id="UP000565468"/>
    </source>
</evidence>
<dbReference type="EMBL" id="JABBPN010000002">
    <property type="protein sequence ID" value="NMO94729.1"/>
    <property type="molecule type" value="Genomic_DNA"/>
</dbReference>
<evidence type="ECO:0000259" key="15">
    <source>
        <dbReference type="PROSITE" id="PS50109"/>
    </source>
</evidence>
<accession>A0A848M392</accession>
<keyword evidence="10" id="KW-0067">ATP-binding</keyword>
<name>A0A848M392_PAELE</name>
<keyword evidence="11 14" id="KW-1133">Transmembrane helix</keyword>
<proteinExistence type="predicted"/>
<evidence type="ECO:0000256" key="8">
    <source>
        <dbReference type="ARBA" id="ARBA00022741"/>
    </source>
</evidence>
<dbReference type="InterPro" id="IPR003660">
    <property type="entry name" value="HAMP_dom"/>
</dbReference>
<dbReference type="AlphaFoldDB" id="A0A848M392"/>
<feature type="domain" description="HAMP" evidence="16">
    <location>
        <begin position="334"/>
        <end position="386"/>
    </location>
</feature>
<feature type="domain" description="Histidine kinase" evidence="15">
    <location>
        <begin position="496"/>
        <end position="600"/>
    </location>
</feature>
<dbReference type="GO" id="GO:0005886">
    <property type="term" value="C:plasma membrane"/>
    <property type="evidence" value="ECO:0007669"/>
    <property type="project" value="UniProtKB-SubCell"/>
</dbReference>
<evidence type="ECO:0000256" key="13">
    <source>
        <dbReference type="ARBA" id="ARBA00023136"/>
    </source>
</evidence>
<dbReference type="InterPro" id="IPR003594">
    <property type="entry name" value="HATPase_dom"/>
</dbReference>
<evidence type="ECO:0000256" key="1">
    <source>
        <dbReference type="ARBA" id="ARBA00000085"/>
    </source>
</evidence>
<feature type="transmembrane region" description="Helical" evidence="14">
    <location>
        <begin position="314"/>
        <end position="336"/>
    </location>
</feature>
<dbReference type="InterPro" id="IPR010559">
    <property type="entry name" value="Sig_transdc_His_kin_internal"/>
</dbReference>
<dbReference type="GO" id="GO:0000155">
    <property type="term" value="F:phosphorelay sensor kinase activity"/>
    <property type="evidence" value="ECO:0007669"/>
    <property type="project" value="InterPro"/>
</dbReference>
<dbReference type="PANTHER" id="PTHR34220:SF11">
    <property type="entry name" value="SENSOR PROTEIN KINASE HPTS"/>
    <property type="match status" value="1"/>
</dbReference>
<evidence type="ECO:0000256" key="2">
    <source>
        <dbReference type="ARBA" id="ARBA00004651"/>
    </source>
</evidence>
<evidence type="ECO:0000256" key="4">
    <source>
        <dbReference type="ARBA" id="ARBA00022475"/>
    </source>
</evidence>
<dbReference type="Proteomes" id="UP000565468">
    <property type="component" value="Unassembled WGS sequence"/>
</dbReference>
<protein>
    <recommendedName>
        <fullName evidence="3">histidine kinase</fullName>
        <ecNumber evidence="3">2.7.13.3</ecNumber>
    </recommendedName>
</protein>
<dbReference type="GO" id="GO:0005524">
    <property type="term" value="F:ATP binding"/>
    <property type="evidence" value="ECO:0007669"/>
    <property type="project" value="UniProtKB-KW"/>
</dbReference>
<keyword evidence="9 17" id="KW-0418">Kinase</keyword>
<dbReference type="InterPro" id="IPR005467">
    <property type="entry name" value="His_kinase_dom"/>
</dbReference>
<dbReference type="PROSITE" id="PS50885">
    <property type="entry name" value="HAMP"/>
    <property type="match status" value="1"/>
</dbReference>
<evidence type="ECO:0000256" key="6">
    <source>
        <dbReference type="ARBA" id="ARBA00022679"/>
    </source>
</evidence>